<sequence length="110" mass="12372">MSKSTANMPDMVRDRRARETAAQMAAPAHKYGFDDIVRYCDDSLSSWATVSHFSSSDITEWIAFAEDLKLEKTLAAFESKQAPSSLRGSQPQVDAALLFTWQKHSEKRKS</sequence>
<organism evidence="1 2">
    <name type="scientific">Apatococcus fuscideae</name>
    <dbReference type="NCBI Taxonomy" id="2026836"/>
    <lineage>
        <taxon>Eukaryota</taxon>
        <taxon>Viridiplantae</taxon>
        <taxon>Chlorophyta</taxon>
        <taxon>core chlorophytes</taxon>
        <taxon>Trebouxiophyceae</taxon>
        <taxon>Chlorellales</taxon>
        <taxon>Chlorellaceae</taxon>
        <taxon>Apatococcus</taxon>
    </lineage>
</organism>
<evidence type="ECO:0000313" key="2">
    <source>
        <dbReference type="Proteomes" id="UP001485043"/>
    </source>
</evidence>
<dbReference type="EMBL" id="JALJOV010000276">
    <property type="protein sequence ID" value="KAK9865152.1"/>
    <property type="molecule type" value="Genomic_DNA"/>
</dbReference>
<comment type="caution">
    <text evidence="1">The sequence shown here is derived from an EMBL/GenBank/DDBJ whole genome shotgun (WGS) entry which is preliminary data.</text>
</comment>
<dbReference type="Proteomes" id="UP001485043">
    <property type="component" value="Unassembled WGS sequence"/>
</dbReference>
<protein>
    <submittedName>
        <fullName evidence="1">Uncharacterized protein</fullName>
    </submittedName>
</protein>
<keyword evidence="2" id="KW-1185">Reference proteome</keyword>
<name>A0AAW1T5U6_9CHLO</name>
<proteinExistence type="predicted"/>
<accession>A0AAW1T5U6</accession>
<gene>
    <name evidence="1" type="ORF">WJX84_006881</name>
</gene>
<evidence type="ECO:0000313" key="1">
    <source>
        <dbReference type="EMBL" id="KAK9865152.1"/>
    </source>
</evidence>
<reference evidence="1 2" key="1">
    <citation type="journal article" date="2024" name="Nat. Commun.">
        <title>Phylogenomics reveals the evolutionary origins of lichenization in chlorophyte algae.</title>
        <authorList>
            <person name="Puginier C."/>
            <person name="Libourel C."/>
            <person name="Otte J."/>
            <person name="Skaloud P."/>
            <person name="Haon M."/>
            <person name="Grisel S."/>
            <person name="Petersen M."/>
            <person name="Berrin J.G."/>
            <person name="Delaux P.M."/>
            <person name="Dal Grande F."/>
            <person name="Keller J."/>
        </authorList>
    </citation>
    <scope>NUCLEOTIDE SEQUENCE [LARGE SCALE GENOMIC DNA]</scope>
    <source>
        <strain evidence="1 2">SAG 2523</strain>
    </source>
</reference>
<dbReference type="AlphaFoldDB" id="A0AAW1T5U6"/>